<dbReference type="OMA" id="PHEDEGY"/>
<protein>
    <recommendedName>
        <fullName evidence="4">C2H2-type domain-containing protein</fullName>
    </recommendedName>
</protein>
<proteinExistence type="predicted"/>
<dbReference type="AlphaFoldDB" id="A0A1M2V4X3"/>
<feature type="region of interest" description="Disordered" evidence="1">
    <location>
        <begin position="172"/>
        <end position="221"/>
    </location>
</feature>
<accession>A0A1M2V4X3</accession>
<evidence type="ECO:0000313" key="2">
    <source>
        <dbReference type="EMBL" id="OJT02556.1"/>
    </source>
</evidence>
<evidence type="ECO:0000313" key="3">
    <source>
        <dbReference type="Proteomes" id="UP000184267"/>
    </source>
</evidence>
<reference evidence="2 3" key="1">
    <citation type="submission" date="2016-10" db="EMBL/GenBank/DDBJ databases">
        <title>Genome sequence of the basidiomycete white-rot fungus Trametes pubescens.</title>
        <authorList>
            <person name="Makela M.R."/>
            <person name="Granchi Z."/>
            <person name="Peng M."/>
            <person name="De Vries R.P."/>
            <person name="Grigoriev I."/>
            <person name="Riley R."/>
            <person name="Hilden K."/>
        </authorList>
    </citation>
    <scope>NUCLEOTIDE SEQUENCE [LARGE SCALE GENOMIC DNA]</scope>
    <source>
        <strain evidence="2 3">FBCC735</strain>
    </source>
</reference>
<keyword evidence="3" id="KW-1185">Reference proteome</keyword>
<evidence type="ECO:0000256" key="1">
    <source>
        <dbReference type="SAM" id="MobiDB-lite"/>
    </source>
</evidence>
<organism evidence="2 3">
    <name type="scientific">Trametes pubescens</name>
    <name type="common">White-rot fungus</name>
    <dbReference type="NCBI Taxonomy" id="154538"/>
    <lineage>
        <taxon>Eukaryota</taxon>
        <taxon>Fungi</taxon>
        <taxon>Dikarya</taxon>
        <taxon>Basidiomycota</taxon>
        <taxon>Agaricomycotina</taxon>
        <taxon>Agaricomycetes</taxon>
        <taxon>Polyporales</taxon>
        <taxon>Polyporaceae</taxon>
        <taxon>Trametes</taxon>
    </lineage>
</organism>
<sequence length="449" mass="47619">MNSNTLNAAPASVFPLMALPNPGTSSLGRQMGTRMMATTASLLDSLDGLREDEGYVSASLSPAPEEHAGSAVGYVPEMSQPFQSEVEQTGAFNDKEYHLAGAVDASGDVPPFDGPCNWSEEDFVTLVNCLSASTDVLLTAQPLAMPSILDAPAPSSAASPQNNDHAAAVPQIGLASPGAGPSSIPQDALAMPAPPVDTPQQCSHKRSRSEETSEALPSTPIKKLRAQEGFGEIPDLQEAASWNAAGWVMPPGHYAPLAPGPFMMVPPGYYAAPLAPGQFAFWPYPQSIGTTNQIHNGVAPEQSRAHGDIPPTATVDQAAGAPVPDAPQNAKRPRRTNEDITPTLIAGIQSDTCGFAGCEVILDPRKGENNRKHVKAKHYTATELGSDAQLACNWSGCGRPIRGKQMMAHIERDHIGYAYQCLVPGCRHAWKGSRAKDWTTHMNREHRGK</sequence>
<gene>
    <name evidence="2" type="ORF">TRAPUB_6924</name>
</gene>
<dbReference type="OrthoDB" id="6365676at2759"/>
<name>A0A1M2V4X3_TRAPU</name>
<evidence type="ECO:0008006" key="4">
    <source>
        <dbReference type="Google" id="ProtNLM"/>
    </source>
</evidence>
<dbReference type="EMBL" id="MNAD01001664">
    <property type="protein sequence ID" value="OJT02556.1"/>
    <property type="molecule type" value="Genomic_DNA"/>
</dbReference>
<dbReference type="Proteomes" id="UP000184267">
    <property type="component" value="Unassembled WGS sequence"/>
</dbReference>
<feature type="region of interest" description="Disordered" evidence="1">
    <location>
        <begin position="299"/>
        <end position="335"/>
    </location>
</feature>
<comment type="caution">
    <text evidence="2">The sequence shown here is derived from an EMBL/GenBank/DDBJ whole genome shotgun (WGS) entry which is preliminary data.</text>
</comment>